<dbReference type="AlphaFoldDB" id="A0A3Q1F098"/>
<proteinExistence type="predicted"/>
<name>A0A3Q1F098_9TELE</name>
<accession>A0A3Q1F098</accession>
<reference evidence="2" key="1">
    <citation type="submission" date="2025-08" db="UniProtKB">
        <authorList>
            <consortium name="Ensembl"/>
        </authorList>
    </citation>
    <scope>IDENTIFICATION</scope>
</reference>
<protein>
    <submittedName>
        <fullName evidence="2">Uncharacterized protein</fullName>
    </submittedName>
</protein>
<feature type="region of interest" description="Disordered" evidence="1">
    <location>
        <begin position="64"/>
        <end position="114"/>
    </location>
</feature>
<feature type="compositionally biased region" description="Basic and acidic residues" evidence="1">
    <location>
        <begin position="101"/>
        <end position="114"/>
    </location>
</feature>
<keyword evidence="3" id="KW-1185">Reference proteome</keyword>
<organism evidence="2 3">
    <name type="scientific">Acanthochromis polyacanthus</name>
    <name type="common">spiny chromis</name>
    <dbReference type="NCBI Taxonomy" id="80966"/>
    <lineage>
        <taxon>Eukaryota</taxon>
        <taxon>Metazoa</taxon>
        <taxon>Chordata</taxon>
        <taxon>Craniata</taxon>
        <taxon>Vertebrata</taxon>
        <taxon>Euteleostomi</taxon>
        <taxon>Actinopterygii</taxon>
        <taxon>Neopterygii</taxon>
        <taxon>Teleostei</taxon>
        <taxon>Neoteleostei</taxon>
        <taxon>Acanthomorphata</taxon>
        <taxon>Ovalentaria</taxon>
        <taxon>Pomacentridae</taxon>
        <taxon>Acanthochromis</taxon>
    </lineage>
</organism>
<evidence type="ECO:0000313" key="3">
    <source>
        <dbReference type="Proteomes" id="UP000257200"/>
    </source>
</evidence>
<dbReference type="STRING" id="80966.ENSAPOP00000009477"/>
<dbReference type="GeneTree" id="ENSGT00940000174617"/>
<dbReference type="PANTHER" id="PTHR35675">
    <property type="entry name" value="HYPOTHETICAL PROTEIN LOC100362216"/>
    <property type="match status" value="1"/>
</dbReference>
<dbReference type="Proteomes" id="UP000257200">
    <property type="component" value="Unplaced"/>
</dbReference>
<evidence type="ECO:0000256" key="1">
    <source>
        <dbReference type="SAM" id="MobiDB-lite"/>
    </source>
</evidence>
<reference evidence="2" key="2">
    <citation type="submission" date="2025-09" db="UniProtKB">
        <authorList>
            <consortium name="Ensembl"/>
        </authorList>
    </citation>
    <scope>IDENTIFICATION</scope>
</reference>
<dbReference type="Ensembl" id="ENSAPOT00000001493.1">
    <property type="protein sequence ID" value="ENSAPOP00000009477.1"/>
    <property type="gene ID" value="ENSAPOG00000011770.1"/>
</dbReference>
<sequence length="289" mass="32225">MAASEDTLPEEEREFQKIVSLIGGKERIYLVSDACTSKEVDGDDAELLQEFVRDMFPNGSPATFNGQLQPCAPSSPGDPAGESVCCQAERDKSNEIPPTAKPEDLELGKEQEKERPFVRQSPNEVCLREILRDVKARTKRGRIARPALIGLIRTAQESAETRQCAQRLECLIRSVFPKHSPETIWVGCFIPGTEDKMLSIKKNACKVINSSLTAGVITQPSWRRQLMSGRVTCRSITVDNHAFTVKSWLLGATEPYNITANMISELKQYVAGLCAVLYNSWPQKDVFYL</sequence>
<dbReference type="PANTHER" id="PTHR35675:SF1">
    <property type="entry name" value="RIKEN CDNA 2810459M11 GENE"/>
    <property type="match status" value="1"/>
</dbReference>
<evidence type="ECO:0000313" key="2">
    <source>
        <dbReference type="Ensembl" id="ENSAPOP00000009477.1"/>
    </source>
</evidence>
<dbReference type="InParanoid" id="A0A3Q1F098"/>